<feature type="domain" description="Uroporphyrinogen decarboxylase (URO-D)" evidence="1">
    <location>
        <begin position="221"/>
        <end position="422"/>
    </location>
</feature>
<dbReference type="InterPro" id="IPR000257">
    <property type="entry name" value="Uroporphyrinogen_deCOase"/>
</dbReference>
<protein>
    <recommendedName>
        <fullName evidence="1">Uroporphyrinogen decarboxylase (URO-D) domain-containing protein</fullName>
    </recommendedName>
</protein>
<gene>
    <name evidence="2" type="ORF">JIN87_01970</name>
</gene>
<keyword evidence="3" id="KW-1185">Reference proteome</keyword>
<evidence type="ECO:0000259" key="1">
    <source>
        <dbReference type="Pfam" id="PF01208"/>
    </source>
</evidence>
<dbReference type="Gene3D" id="3.20.20.210">
    <property type="match status" value="1"/>
</dbReference>
<reference evidence="2" key="1">
    <citation type="submission" date="2021-01" db="EMBL/GenBank/DDBJ databases">
        <title>Modified the classification status of verrucomicrobia.</title>
        <authorList>
            <person name="Feng X."/>
        </authorList>
    </citation>
    <scope>NUCLEOTIDE SEQUENCE</scope>
    <source>
        <strain evidence="2">KCTC 13126</strain>
    </source>
</reference>
<dbReference type="Pfam" id="PF01208">
    <property type="entry name" value="URO-D"/>
    <property type="match status" value="1"/>
</dbReference>
<dbReference type="EMBL" id="JAENIL010000003">
    <property type="protein sequence ID" value="MBK1875612.1"/>
    <property type="molecule type" value="Genomic_DNA"/>
</dbReference>
<sequence>MHTPTAMTSKERIRAAIDHQQPDKLPLDFGSSFITGIHCSVVEQLRNHYGLEKRPVKICEPYQMLGEVEDDLLDAIGADVKPIFPNRTIFGFPNENWKEWKTPWGQTVLVSEHFKTTQDNSGNTYIYPEGDTQAPPSGHMPQTGYFFDTIERLDPDFDEDDLKLEDNLEEFGLMSRSEEAYWTEQAAKVRGSNRAISTHLNGTGLGDIALVPAPFLKNPKGVRGVADWYMLTADEPEFLAELFDRQTEIALQNMEKLNKIAGDVIDVVVVCGTDFGTQASLFCGVPKVREIWLPRYKRINDWIHQNTNWRTFKHSCGAIEPLIETFIDSGFDTLNPVQCSATGMDPLGLKEKYGDRISFWGAGVNTQQTLPFGSPEDVRKEVLNRCETFAPGGGFIFNAIHNVQALTPVENYIAMIDAIKEYNGDK</sequence>
<name>A0A934RRL2_9BACT</name>
<dbReference type="GO" id="GO:0004853">
    <property type="term" value="F:uroporphyrinogen decarboxylase activity"/>
    <property type="evidence" value="ECO:0007669"/>
    <property type="project" value="InterPro"/>
</dbReference>
<proteinExistence type="predicted"/>
<dbReference type="PANTHER" id="PTHR47099">
    <property type="entry name" value="METHYLCOBAMIDE:COM METHYLTRANSFERASE MTBA"/>
    <property type="match status" value="1"/>
</dbReference>
<dbReference type="InterPro" id="IPR038071">
    <property type="entry name" value="UROD/MetE-like_sf"/>
</dbReference>
<dbReference type="InterPro" id="IPR052024">
    <property type="entry name" value="Methanogen_methyltrans"/>
</dbReference>
<comment type="caution">
    <text evidence="2">The sequence shown here is derived from an EMBL/GenBank/DDBJ whole genome shotgun (WGS) entry which is preliminary data.</text>
</comment>
<dbReference type="PANTHER" id="PTHR47099:SF1">
    <property type="entry name" value="METHYLCOBAMIDE:COM METHYLTRANSFERASE MTBA"/>
    <property type="match status" value="1"/>
</dbReference>
<dbReference type="SUPFAM" id="SSF51726">
    <property type="entry name" value="UROD/MetE-like"/>
    <property type="match status" value="1"/>
</dbReference>
<dbReference type="RefSeq" id="WP_200353830.1">
    <property type="nucleotide sequence ID" value="NZ_JAENIL010000003.1"/>
</dbReference>
<evidence type="ECO:0000313" key="2">
    <source>
        <dbReference type="EMBL" id="MBK1875612.1"/>
    </source>
</evidence>
<organism evidence="2 3">
    <name type="scientific">Pelagicoccus mobilis</name>
    <dbReference type="NCBI Taxonomy" id="415221"/>
    <lineage>
        <taxon>Bacteria</taxon>
        <taxon>Pseudomonadati</taxon>
        <taxon>Verrucomicrobiota</taxon>
        <taxon>Opitutia</taxon>
        <taxon>Puniceicoccales</taxon>
        <taxon>Pelagicoccaceae</taxon>
        <taxon>Pelagicoccus</taxon>
    </lineage>
</organism>
<accession>A0A934RRL2</accession>
<dbReference type="GO" id="GO:0006779">
    <property type="term" value="P:porphyrin-containing compound biosynthetic process"/>
    <property type="evidence" value="ECO:0007669"/>
    <property type="project" value="InterPro"/>
</dbReference>
<evidence type="ECO:0000313" key="3">
    <source>
        <dbReference type="Proteomes" id="UP000617628"/>
    </source>
</evidence>
<dbReference type="AlphaFoldDB" id="A0A934RRL2"/>
<dbReference type="Proteomes" id="UP000617628">
    <property type="component" value="Unassembled WGS sequence"/>
</dbReference>